<dbReference type="EMBL" id="JAHESC010000008">
    <property type="protein sequence ID" value="MBT1686381.1"/>
    <property type="molecule type" value="Genomic_DNA"/>
</dbReference>
<keyword evidence="3" id="KW-1185">Reference proteome</keyword>
<comment type="caution">
    <text evidence="2">The sequence shown here is derived from an EMBL/GenBank/DDBJ whole genome shotgun (WGS) entry which is preliminary data.</text>
</comment>
<feature type="coiled-coil region" evidence="1">
    <location>
        <begin position="3"/>
        <end position="50"/>
    </location>
</feature>
<dbReference type="RefSeq" id="WP_254089619.1">
    <property type="nucleotide sequence ID" value="NZ_JAHESC010000008.1"/>
</dbReference>
<keyword evidence="1" id="KW-0175">Coiled coil</keyword>
<sequence>MDIKALDKALQEIVAKRKELEKIDYNNPKYDDLEEELHDLEDAFQDEYGEYLEDALQEVHDTLCPDNDVLMPIAYLGKGVYVEVDKYAGKDTKLVLESNPPRVILTVGKDKQEVVWTAK</sequence>
<proteinExistence type="predicted"/>
<evidence type="ECO:0000313" key="2">
    <source>
        <dbReference type="EMBL" id="MBT1686381.1"/>
    </source>
</evidence>
<evidence type="ECO:0000256" key="1">
    <source>
        <dbReference type="SAM" id="Coils"/>
    </source>
</evidence>
<reference evidence="2 3" key="1">
    <citation type="submission" date="2021-05" db="EMBL/GenBank/DDBJ databases">
        <title>A Polyphasic approach of four new species of the genus Ohtaekwangia: Ohtaekwangia histidinii sp. nov., Ohtaekwangia cretensis sp. nov., Ohtaekwangia indiensis sp. nov., Ohtaekwangia reichenbachii sp. nov. from diverse environment.</title>
        <authorList>
            <person name="Octaviana S."/>
        </authorList>
    </citation>
    <scope>NUCLEOTIDE SEQUENCE [LARGE SCALE GENOMIC DNA]</scope>
    <source>
        <strain evidence="2 3">PWU37</strain>
    </source>
</reference>
<dbReference type="Proteomes" id="UP001319180">
    <property type="component" value="Unassembled WGS sequence"/>
</dbReference>
<evidence type="ECO:0000313" key="3">
    <source>
        <dbReference type="Proteomes" id="UP001319180"/>
    </source>
</evidence>
<gene>
    <name evidence="2" type="ORF">KK078_07435</name>
</gene>
<accession>A0AAP2D863</accession>
<dbReference type="AlphaFoldDB" id="A0AAP2D863"/>
<protein>
    <submittedName>
        <fullName evidence="2">Uncharacterized protein</fullName>
    </submittedName>
</protein>
<organism evidence="2 3">
    <name type="scientific">Dawidia soli</name>
    <dbReference type="NCBI Taxonomy" id="2782352"/>
    <lineage>
        <taxon>Bacteria</taxon>
        <taxon>Pseudomonadati</taxon>
        <taxon>Bacteroidota</taxon>
        <taxon>Cytophagia</taxon>
        <taxon>Cytophagales</taxon>
        <taxon>Chryseotaleaceae</taxon>
        <taxon>Dawidia</taxon>
    </lineage>
</organism>
<name>A0AAP2D863_9BACT</name>